<reference evidence="2 3" key="1">
    <citation type="submission" date="2024-09" db="EMBL/GenBank/DDBJ databases">
        <authorList>
            <person name="Lee S.D."/>
        </authorList>
    </citation>
    <scope>NUCLEOTIDE SEQUENCE [LARGE SCALE GENOMIC DNA]</scope>
    <source>
        <strain evidence="2 3">N8-3</strain>
    </source>
</reference>
<evidence type="ECO:0000256" key="1">
    <source>
        <dbReference type="SAM" id="SignalP"/>
    </source>
</evidence>
<dbReference type="RefSeq" id="WP_380537642.1">
    <property type="nucleotide sequence ID" value="NZ_JBHFAB010000014.1"/>
</dbReference>
<gene>
    <name evidence="2" type="ORF">ACEZDE_19750</name>
</gene>
<protein>
    <recommendedName>
        <fullName evidence="4">Ig-like domain-containing protein</fullName>
    </recommendedName>
</protein>
<dbReference type="Proteomes" id="UP001592531">
    <property type="component" value="Unassembled WGS sequence"/>
</dbReference>
<feature type="signal peptide" evidence="1">
    <location>
        <begin position="1"/>
        <end position="28"/>
    </location>
</feature>
<comment type="caution">
    <text evidence="2">The sequence shown here is derived from an EMBL/GenBank/DDBJ whole genome shotgun (WGS) entry which is preliminary data.</text>
</comment>
<proteinExistence type="predicted"/>
<keyword evidence="1" id="KW-0732">Signal</keyword>
<feature type="chain" id="PRO_5046751768" description="Ig-like domain-containing protein" evidence="1">
    <location>
        <begin position="29"/>
        <end position="157"/>
    </location>
</feature>
<evidence type="ECO:0000313" key="3">
    <source>
        <dbReference type="Proteomes" id="UP001592531"/>
    </source>
</evidence>
<organism evidence="2 3">
    <name type="scientific">Streptacidiphilus cavernicola</name>
    <dbReference type="NCBI Taxonomy" id="3342716"/>
    <lineage>
        <taxon>Bacteria</taxon>
        <taxon>Bacillati</taxon>
        <taxon>Actinomycetota</taxon>
        <taxon>Actinomycetes</taxon>
        <taxon>Kitasatosporales</taxon>
        <taxon>Streptomycetaceae</taxon>
        <taxon>Streptacidiphilus</taxon>
    </lineage>
</organism>
<evidence type="ECO:0000313" key="2">
    <source>
        <dbReference type="EMBL" id="MFC1418850.1"/>
    </source>
</evidence>
<sequence length="157" mass="15497">MPHRTSRVLATGAACLTLLLSGAGVASAGVPSAGTGAGTACSGTVRITAFAFQPPEAAPGGSSTATLTAKNCTATSQTVSETWYGRFSGPTTGIPTGCPVLDPFLRPVTLAPHAKATTSTGYNVPTGCTATQLAVTVSITNATGTVLAQQTADLLID</sequence>
<keyword evidence="3" id="KW-1185">Reference proteome</keyword>
<dbReference type="EMBL" id="JBHFAB010000014">
    <property type="protein sequence ID" value="MFC1418850.1"/>
    <property type="molecule type" value="Genomic_DNA"/>
</dbReference>
<evidence type="ECO:0008006" key="4">
    <source>
        <dbReference type="Google" id="ProtNLM"/>
    </source>
</evidence>
<accession>A0ABV6VYP3</accession>
<name>A0ABV6VYP3_9ACTN</name>